<evidence type="ECO:0000313" key="3">
    <source>
        <dbReference type="Proteomes" id="UP000031950"/>
    </source>
</evidence>
<proteinExistence type="predicted"/>
<dbReference type="InterPro" id="IPR012338">
    <property type="entry name" value="Beta-lactam/transpept-like"/>
</dbReference>
<dbReference type="Gene3D" id="3.40.710.10">
    <property type="entry name" value="DD-peptidase/beta-lactamase superfamily"/>
    <property type="match status" value="1"/>
</dbReference>
<sequence>MNWILIGSLLIALLIGGGISFFAYKTRKIKPNGFIELIRQHPESTSLKVQRNGDVIAAHQENLMLPLASTAKLVIAVEYAKQAASGTLDPDEKVTLGELEPFYFKRTDGGAHAAWLKEINHQDPVTLAQVAEGMMHYSSNANTDYLIHRLGLDRINESLEEIGLMDHEPIFPFVSALAVPYTLMTEQNLTHEGANAEVRELSKEEYRNMTVMIMNRWLKLPLTDAEKQQVLKTLNAPAQRNWSDHLTRSNAKTYTAFMEKLNSKTFFSTGVHSHLDPLLEPLMESPHNQEWLKHAGQKGGSTPHVLTFSLYATDLEGNRTEISFFADNLVLLDQMRLSKSMNDFQKAILRDESFRRDLTESLR</sequence>
<reference evidence="2 3" key="1">
    <citation type="submission" date="2015-01" db="EMBL/GenBank/DDBJ databases">
        <title>Genome sequence of Jeotgalibacillus alimentarius.</title>
        <authorList>
            <person name="Goh K.M."/>
            <person name="Chan K.-G."/>
            <person name="Yaakop A.S."/>
            <person name="Ee R."/>
            <person name="Gan H.M."/>
            <person name="Chan C.S."/>
        </authorList>
    </citation>
    <scope>NUCLEOTIDE SEQUENCE [LARGE SCALE GENOMIC DNA]</scope>
    <source>
        <strain evidence="2 3">YKJ-13</strain>
    </source>
</reference>
<protein>
    <recommendedName>
        <fullName evidence="1">Beta-lactamase class A catalytic domain-containing protein</fullName>
    </recommendedName>
</protein>
<evidence type="ECO:0000259" key="1">
    <source>
        <dbReference type="Pfam" id="PF13354"/>
    </source>
</evidence>
<dbReference type="AlphaFoldDB" id="A0A0C2W4L6"/>
<gene>
    <name evidence="2" type="ORF">KP77_10330</name>
</gene>
<dbReference type="GO" id="GO:0008800">
    <property type="term" value="F:beta-lactamase activity"/>
    <property type="evidence" value="ECO:0007669"/>
    <property type="project" value="InterPro"/>
</dbReference>
<keyword evidence="3" id="KW-1185">Reference proteome</keyword>
<accession>A0A0C2W4L6</accession>
<dbReference type="GO" id="GO:0030655">
    <property type="term" value="P:beta-lactam antibiotic catabolic process"/>
    <property type="evidence" value="ECO:0007669"/>
    <property type="project" value="InterPro"/>
</dbReference>
<dbReference type="Pfam" id="PF13354">
    <property type="entry name" value="Beta-lactamase2"/>
    <property type="match status" value="1"/>
</dbReference>
<dbReference type="RefSeq" id="WP_084218592.1">
    <property type="nucleotide sequence ID" value="NZ_JXRQ01000015.1"/>
</dbReference>
<dbReference type="EMBL" id="JXRQ01000015">
    <property type="protein sequence ID" value="KIL51521.1"/>
    <property type="molecule type" value="Genomic_DNA"/>
</dbReference>
<comment type="caution">
    <text evidence="2">The sequence shown here is derived from an EMBL/GenBank/DDBJ whole genome shotgun (WGS) entry which is preliminary data.</text>
</comment>
<dbReference type="Proteomes" id="UP000031950">
    <property type="component" value="Unassembled WGS sequence"/>
</dbReference>
<name>A0A0C2W4L6_9BACL</name>
<organism evidence="2 3">
    <name type="scientific">Jeotgalibacillus alimentarius</name>
    <dbReference type="NCBI Taxonomy" id="135826"/>
    <lineage>
        <taxon>Bacteria</taxon>
        <taxon>Bacillati</taxon>
        <taxon>Bacillota</taxon>
        <taxon>Bacilli</taxon>
        <taxon>Bacillales</taxon>
        <taxon>Caryophanaceae</taxon>
        <taxon>Jeotgalibacillus</taxon>
    </lineage>
</organism>
<dbReference type="InterPro" id="IPR000871">
    <property type="entry name" value="Beta-lactam_class-A"/>
</dbReference>
<dbReference type="InterPro" id="IPR045155">
    <property type="entry name" value="Beta-lactam_cat"/>
</dbReference>
<dbReference type="OrthoDB" id="975092at2"/>
<dbReference type="STRING" id="135826.KP77_10330"/>
<dbReference type="PANTHER" id="PTHR35333:SF3">
    <property type="entry name" value="BETA-LACTAMASE-TYPE TRANSPEPTIDASE FOLD CONTAINING PROTEIN"/>
    <property type="match status" value="1"/>
</dbReference>
<dbReference type="PANTHER" id="PTHR35333">
    <property type="entry name" value="BETA-LACTAMASE"/>
    <property type="match status" value="1"/>
</dbReference>
<feature type="domain" description="Beta-lactamase class A catalytic" evidence="1">
    <location>
        <begin position="52"/>
        <end position="166"/>
    </location>
</feature>
<dbReference type="SUPFAM" id="SSF56601">
    <property type="entry name" value="beta-lactamase/transpeptidase-like"/>
    <property type="match status" value="1"/>
</dbReference>
<dbReference type="PATRIC" id="fig|135826.4.peg.1028"/>
<evidence type="ECO:0000313" key="2">
    <source>
        <dbReference type="EMBL" id="KIL51521.1"/>
    </source>
</evidence>
<dbReference type="GO" id="GO:0046677">
    <property type="term" value="P:response to antibiotic"/>
    <property type="evidence" value="ECO:0007669"/>
    <property type="project" value="InterPro"/>
</dbReference>